<reference evidence="2" key="1">
    <citation type="submission" date="2019-12" db="EMBL/GenBank/DDBJ databases">
        <authorList>
            <person name="Cremers G."/>
        </authorList>
    </citation>
    <scope>NUCLEOTIDE SEQUENCE</scope>
    <source>
        <strain evidence="2">Mbul1</strain>
    </source>
</reference>
<sequence length="77" mass="8456">MILSQTCLGSTNRPHFEPPSAVRTVRSAGTRHAFGSAFSACMQRELAAVKLLIVDELDYVPLSPTGTELLFETFSQR</sequence>
<proteinExistence type="predicted"/>
<protein>
    <submittedName>
        <fullName evidence="2">Uncharacterized protein</fullName>
    </submittedName>
</protein>
<dbReference type="AlphaFoldDB" id="A0A679J320"/>
<gene>
    <name evidence="2" type="ORF">MBUL_03168</name>
</gene>
<name>A0A679J320_9HYPH</name>
<organism evidence="2">
    <name type="scientific">Methylobacterium bullatum</name>
    <dbReference type="NCBI Taxonomy" id="570505"/>
    <lineage>
        <taxon>Bacteria</taxon>
        <taxon>Pseudomonadati</taxon>
        <taxon>Pseudomonadota</taxon>
        <taxon>Alphaproteobacteria</taxon>
        <taxon>Hyphomicrobiales</taxon>
        <taxon>Methylobacteriaceae</taxon>
        <taxon>Methylobacterium</taxon>
    </lineage>
</organism>
<feature type="region of interest" description="Disordered" evidence="1">
    <location>
        <begin position="1"/>
        <end position="21"/>
    </location>
</feature>
<accession>A0A679J320</accession>
<dbReference type="EMBL" id="LR743504">
    <property type="protein sequence ID" value="CAA2105389.1"/>
    <property type="molecule type" value="Genomic_DNA"/>
</dbReference>
<evidence type="ECO:0000256" key="1">
    <source>
        <dbReference type="SAM" id="MobiDB-lite"/>
    </source>
</evidence>
<feature type="compositionally biased region" description="Polar residues" evidence="1">
    <location>
        <begin position="1"/>
        <end position="13"/>
    </location>
</feature>
<evidence type="ECO:0000313" key="2">
    <source>
        <dbReference type="EMBL" id="CAA2105389.1"/>
    </source>
</evidence>